<reference evidence="1" key="1">
    <citation type="submission" date="2020-11" db="EMBL/GenBank/DDBJ databases">
        <authorList>
            <person name="Tran Van P."/>
        </authorList>
    </citation>
    <scope>NUCLEOTIDE SEQUENCE</scope>
</reference>
<sequence>MKRIGKVELEEVNPHLRGWRVENHLGKTTSSSPDRDSNLDLPVLSSRAQHDKRVSQLRLRGEDDIVRLVGEGGTIHACASDKPATGGRKREACVTVSVNPVDGQKIRLSMYVEEDLTMACALNEVMYELFKKIEKEKTGVEIALRTLMVDEWSRALHSHRTRSLLTDRRVENHLGKTTPSSPERYSNHDIPVLRSPAQHETSALANYATGADEMYPHLHEGRAKTIRGKTFSTPDRDFNLDLSVIGNLVYYGSSALDHAANEAESLHSETLDEERDADFEEGDCRCIVCSREFPELEHNSLMLKKHQGIPTRGDSIKNLNP</sequence>
<gene>
    <name evidence="1" type="ORF">TCMB3V08_LOCUS482</name>
</gene>
<proteinExistence type="predicted"/>
<evidence type="ECO:0000313" key="1">
    <source>
        <dbReference type="EMBL" id="CAD7567700.1"/>
    </source>
</evidence>
<accession>A0A7R9IVU1</accession>
<organism evidence="1">
    <name type="scientific">Timema californicum</name>
    <name type="common">California timema</name>
    <name type="synonym">Walking stick</name>
    <dbReference type="NCBI Taxonomy" id="61474"/>
    <lineage>
        <taxon>Eukaryota</taxon>
        <taxon>Metazoa</taxon>
        <taxon>Ecdysozoa</taxon>
        <taxon>Arthropoda</taxon>
        <taxon>Hexapoda</taxon>
        <taxon>Insecta</taxon>
        <taxon>Pterygota</taxon>
        <taxon>Neoptera</taxon>
        <taxon>Polyneoptera</taxon>
        <taxon>Phasmatodea</taxon>
        <taxon>Timematodea</taxon>
        <taxon>Timematoidea</taxon>
        <taxon>Timematidae</taxon>
        <taxon>Timema</taxon>
    </lineage>
</organism>
<dbReference type="EMBL" id="OE179148">
    <property type="protein sequence ID" value="CAD7567700.1"/>
    <property type="molecule type" value="Genomic_DNA"/>
</dbReference>
<protein>
    <submittedName>
        <fullName evidence="1">(California timema) hypothetical protein</fullName>
    </submittedName>
</protein>
<name>A0A7R9IVU1_TIMCA</name>
<dbReference type="AlphaFoldDB" id="A0A7R9IVU1"/>